<proteinExistence type="predicted"/>
<evidence type="ECO:0000313" key="3">
    <source>
        <dbReference type="EnsemblPlants" id="Solyc02g014547.1.1"/>
    </source>
</evidence>
<protein>
    <recommendedName>
        <fullName evidence="2">Reverse transcriptase Ty1/copia-type domain-containing protein</fullName>
    </recommendedName>
</protein>
<dbReference type="Pfam" id="PF07727">
    <property type="entry name" value="RVT_2"/>
    <property type="match status" value="1"/>
</dbReference>
<dbReference type="Gramene" id="Solyc02g014547.1.1">
    <property type="protein sequence ID" value="Solyc02g014547.1.1"/>
    <property type="gene ID" value="Solyc02g014547.1"/>
</dbReference>
<dbReference type="InterPro" id="IPR013103">
    <property type="entry name" value="RVT_2"/>
</dbReference>
<dbReference type="STRING" id="4081.A0A3Q7EVP6"/>
<dbReference type="InParanoid" id="A0A3Q7EVP6"/>
<dbReference type="Proteomes" id="UP000004994">
    <property type="component" value="Chromosome 2"/>
</dbReference>
<dbReference type="EnsemblPlants" id="Solyc02g014547.1.1">
    <property type="protein sequence ID" value="Solyc02g014547.1.1"/>
    <property type="gene ID" value="Solyc02g014547.1"/>
</dbReference>
<sequence length="324" mass="35309">MSVGGNGHTGVGAHSHGHVGLYGSHNCSGSNIRADMCAHGCGSTDSYSYGGGGINTAFTGNQLNHSNSYNYPSTNTAGIFNCSVIHNSSSHRWIVYTGAKNHMTSTPNLLCETQLLASTEFNKVHFPNGQQIPIVFSWKSIYVDDLLIADSCSQFIQATKLMLKNHFKIKDLGEMIYLLGLEIARNKDGIMVSQRNFSLDLICDFSLARTKPISTPLEVNQKFTSQDFDINCEAQDTHEDVVLSDPTCYQKLVAEHRSMANVVSEVVWLIGLYKELKKELELPGACLRIGFSSYSDLAGLVEGRGNGRSTPPLDSFSGGGRIAR</sequence>
<keyword evidence="4" id="KW-1185">Reference proteome</keyword>
<feature type="domain" description="Reverse transcriptase Ty1/copia-type" evidence="2">
    <location>
        <begin position="140"/>
        <end position="218"/>
    </location>
</feature>
<dbReference type="AlphaFoldDB" id="A0A3Q7EVP6"/>
<reference evidence="3" key="2">
    <citation type="submission" date="2019-01" db="UniProtKB">
        <authorList>
            <consortium name="EnsemblPlants"/>
        </authorList>
    </citation>
    <scope>IDENTIFICATION</scope>
    <source>
        <strain evidence="3">cv. Heinz 1706</strain>
    </source>
</reference>
<name>A0A3Q7EVP6_SOLLC</name>
<evidence type="ECO:0000259" key="2">
    <source>
        <dbReference type="Pfam" id="PF07727"/>
    </source>
</evidence>
<feature type="region of interest" description="Disordered" evidence="1">
    <location>
        <begin position="305"/>
        <end position="324"/>
    </location>
</feature>
<organism evidence="3">
    <name type="scientific">Solanum lycopersicum</name>
    <name type="common">Tomato</name>
    <name type="synonym">Lycopersicon esculentum</name>
    <dbReference type="NCBI Taxonomy" id="4081"/>
    <lineage>
        <taxon>Eukaryota</taxon>
        <taxon>Viridiplantae</taxon>
        <taxon>Streptophyta</taxon>
        <taxon>Embryophyta</taxon>
        <taxon>Tracheophyta</taxon>
        <taxon>Spermatophyta</taxon>
        <taxon>Magnoliopsida</taxon>
        <taxon>eudicotyledons</taxon>
        <taxon>Gunneridae</taxon>
        <taxon>Pentapetalae</taxon>
        <taxon>asterids</taxon>
        <taxon>lamiids</taxon>
        <taxon>Solanales</taxon>
        <taxon>Solanaceae</taxon>
        <taxon>Solanoideae</taxon>
        <taxon>Solaneae</taxon>
        <taxon>Solanum</taxon>
        <taxon>Solanum subgen. Lycopersicon</taxon>
    </lineage>
</organism>
<accession>A0A3Q7EVP6</accession>
<evidence type="ECO:0000256" key="1">
    <source>
        <dbReference type="SAM" id="MobiDB-lite"/>
    </source>
</evidence>
<reference evidence="3" key="1">
    <citation type="journal article" date="2012" name="Nature">
        <title>The tomato genome sequence provides insights into fleshy fruit evolution.</title>
        <authorList>
            <consortium name="Tomato Genome Consortium"/>
        </authorList>
    </citation>
    <scope>NUCLEOTIDE SEQUENCE [LARGE SCALE GENOMIC DNA]</scope>
    <source>
        <strain evidence="3">cv. Heinz 1706</strain>
    </source>
</reference>
<evidence type="ECO:0000313" key="4">
    <source>
        <dbReference type="Proteomes" id="UP000004994"/>
    </source>
</evidence>